<dbReference type="Proteomes" id="UP000241629">
    <property type="component" value="Segment"/>
</dbReference>
<name>A0A2P1CKN2_9CAUD</name>
<dbReference type="EMBL" id="MG948468">
    <property type="protein sequence ID" value="AVJ51821.1"/>
    <property type="molecule type" value="Genomic_DNA"/>
</dbReference>
<gene>
    <name evidence="1" type="ORF">Vid5_gp66</name>
</gene>
<evidence type="ECO:0000313" key="1">
    <source>
        <dbReference type="EMBL" id="AVJ51821.1"/>
    </source>
</evidence>
<keyword evidence="2" id="KW-1185">Reference proteome</keyword>
<proteinExistence type="predicted"/>
<accession>A0A2P1CKN2</accession>
<organism evidence="1 2">
    <name type="scientific">Pantoea phage vB_PagS_Vid5</name>
    <dbReference type="NCBI Taxonomy" id="2099652"/>
    <lineage>
        <taxon>Viruses</taxon>
        <taxon>Duplodnaviria</taxon>
        <taxon>Heunggongvirae</taxon>
        <taxon>Uroviricota</taxon>
        <taxon>Caudoviricetes</taxon>
        <taxon>Vidquintavirus</taxon>
        <taxon>Vidquintavirus Vid5</taxon>
    </lineage>
</organism>
<evidence type="ECO:0000313" key="2">
    <source>
        <dbReference type="Proteomes" id="UP000241629"/>
    </source>
</evidence>
<sequence length="69" mass="7958">MTTRKIGIPPGVYDNLESGRREEYDEHGNLIQSAGTLWLISNRTEHDFARHEFGSLRDIPLKFRGKNDT</sequence>
<reference evidence="1 2" key="1">
    <citation type="submission" date="2018-02" db="EMBL/GenBank/DDBJ databases">
        <title>Complete genome sequence of Pantoea phage vB_PagS_Vid5.</title>
        <authorList>
            <person name="Truncaite L."/>
            <person name="Simoliunas E."/>
            <person name="Meskys R."/>
        </authorList>
    </citation>
    <scope>NUCLEOTIDE SEQUENCE [LARGE SCALE GENOMIC DNA]</scope>
</reference>
<protein>
    <submittedName>
        <fullName evidence="1">Uncharacterized protein</fullName>
    </submittedName>
</protein>